<dbReference type="CDD" id="cd00448">
    <property type="entry name" value="YjgF_YER057c_UK114_family"/>
    <property type="match status" value="1"/>
</dbReference>
<evidence type="ECO:0000313" key="1">
    <source>
        <dbReference type="EMBL" id="GAA4916989.1"/>
    </source>
</evidence>
<keyword evidence="2" id="KW-1185">Reference proteome</keyword>
<sequence>MEKRIINPWKWQDDRHYVQAVEVTQVQGTLYCAGQAAVLPDGTSSTADMKTQLLIAIENLERVITQAGYETKNIVRLTVYTTSHEEFLAVFDTFGEWIAKNDIKQAGTFVEVKELYETLKVELEATVVR</sequence>
<dbReference type="Gene3D" id="3.30.1330.40">
    <property type="entry name" value="RutC-like"/>
    <property type="match status" value="1"/>
</dbReference>
<accession>A0ABP9FUL3</accession>
<reference evidence="2" key="1">
    <citation type="journal article" date="2019" name="Int. J. Syst. Evol. Microbiol.">
        <title>The Global Catalogue of Microorganisms (GCM) 10K type strain sequencing project: providing services to taxonomists for standard genome sequencing and annotation.</title>
        <authorList>
            <consortium name="The Broad Institute Genomics Platform"/>
            <consortium name="The Broad Institute Genome Sequencing Center for Infectious Disease"/>
            <person name="Wu L."/>
            <person name="Ma J."/>
        </authorList>
    </citation>
    <scope>NUCLEOTIDE SEQUENCE [LARGE SCALE GENOMIC DNA]</scope>
    <source>
        <strain evidence="2">JCM 18283</strain>
    </source>
</reference>
<protein>
    <recommendedName>
        <fullName evidence="3">Enamine deaminase RidA (YjgF/YER057c/UK114 family)</fullName>
    </recommendedName>
</protein>
<name>A0ABP9FUL3_9SPHI</name>
<dbReference type="PANTHER" id="PTHR43857:SF1">
    <property type="entry name" value="YJGH FAMILY PROTEIN"/>
    <property type="match status" value="1"/>
</dbReference>
<dbReference type="Pfam" id="PF01042">
    <property type="entry name" value="Ribonuc_L-PSP"/>
    <property type="match status" value="1"/>
</dbReference>
<organism evidence="1 2">
    <name type="scientific">Mucilaginibacter defluvii</name>
    <dbReference type="NCBI Taxonomy" id="1196019"/>
    <lineage>
        <taxon>Bacteria</taxon>
        <taxon>Pseudomonadati</taxon>
        <taxon>Bacteroidota</taxon>
        <taxon>Sphingobacteriia</taxon>
        <taxon>Sphingobacteriales</taxon>
        <taxon>Sphingobacteriaceae</taxon>
        <taxon>Mucilaginibacter</taxon>
    </lineage>
</organism>
<evidence type="ECO:0008006" key="3">
    <source>
        <dbReference type="Google" id="ProtNLM"/>
    </source>
</evidence>
<proteinExistence type="predicted"/>
<dbReference type="EMBL" id="BAABJI010000002">
    <property type="protein sequence ID" value="GAA4916989.1"/>
    <property type="molecule type" value="Genomic_DNA"/>
</dbReference>
<dbReference type="RefSeq" id="WP_345331121.1">
    <property type="nucleotide sequence ID" value="NZ_BAABJI010000002.1"/>
</dbReference>
<dbReference type="InterPro" id="IPR006175">
    <property type="entry name" value="YjgF/YER057c/UK114"/>
</dbReference>
<comment type="caution">
    <text evidence="1">The sequence shown here is derived from an EMBL/GenBank/DDBJ whole genome shotgun (WGS) entry which is preliminary data.</text>
</comment>
<gene>
    <name evidence="1" type="ORF">GCM10023313_20710</name>
</gene>
<dbReference type="InterPro" id="IPR035959">
    <property type="entry name" value="RutC-like_sf"/>
</dbReference>
<evidence type="ECO:0000313" key="2">
    <source>
        <dbReference type="Proteomes" id="UP001501436"/>
    </source>
</evidence>
<dbReference type="SUPFAM" id="SSF55298">
    <property type="entry name" value="YjgF-like"/>
    <property type="match status" value="1"/>
</dbReference>
<dbReference type="Proteomes" id="UP001501436">
    <property type="component" value="Unassembled WGS sequence"/>
</dbReference>
<dbReference type="PANTHER" id="PTHR43857">
    <property type="entry name" value="BLR7761 PROTEIN"/>
    <property type="match status" value="1"/>
</dbReference>